<dbReference type="Pfam" id="PF05631">
    <property type="entry name" value="MFS_5"/>
    <property type="match status" value="1"/>
</dbReference>
<dbReference type="InterPro" id="IPR036259">
    <property type="entry name" value="MFS_trans_sf"/>
</dbReference>
<dbReference type="AlphaFoldDB" id="A0A8H7T5U7"/>
<dbReference type="SUPFAM" id="SSF103473">
    <property type="entry name" value="MFS general substrate transporter"/>
    <property type="match status" value="1"/>
</dbReference>
<dbReference type="PANTHER" id="PTHR23516:SF1">
    <property type="entry name" value="MOLYBDATE-ANION TRANSPORTER"/>
    <property type="match status" value="1"/>
</dbReference>
<gene>
    <name evidence="13" type="ORF">IFR04_013872</name>
</gene>
<dbReference type="PANTHER" id="PTHR23516">
    <property type="entry name" value="SAM (S-ADENOSYL METHIONINE) TRANSPORTER"/>
    <property type="match status" value="1"/>
</dbReference>
<comment type="caution">
    <text evidence="13">The sequence shown here is derived from an EMBL/GenBank/DDBJ whole genome shotgun (WGS) entry which is preliminary data.</text>
</comment>
<evidence type="ECO:0000256" key="10">
    <source>
        <dbReference type="ARBA" id="ARBA00030646"/>
    </source>
</evidence>
<sequence>MDFYHFNFAAFVLINSALAYYQTRCRQIPEAGSLEPKGNTTGAVKRFKMRFLPIYLLVNGADWLQGPYIYPIYKEEKQLPEEVVAALFMIGFIAAAVSATFTGALADRFGRRRACLSFCITYSLSCLSLLSNNIIVLFVGRCLGGMSATLMYTVFESWMVTEFNKVLPDEPAGTLSSIFSTMTSLNTLVAILMGLLAEGAVNVTKTQLTPFGLSVCCLMLAFVGIMSTWGENYGTSGQQAGESTQGLLERQEAAPPAKSVLKHLMHDKRILSLSLTSCVFEGSMYIFIFFKFPALIFSHKLGGLTSELPFGLIFANLMCAMMFGSMIYNYVTSINAVITTTRLLVTTLSLASLCFCIPVIIRDERTTFWCFCIFEVCCGIYFPLIAYQRGKIIDDSVRARLYSIMRIPLNVFVVAVLGTTQEGEAHRDLVFLICSGLLVGASLTNSIFL</sequence>
<feature type="transmembrane region" description="Helical" evidence="12">
    <location>
        <begin position="429"/>
        <end position="448"/>
    </location>
</feature>
<evidence type="ECO:0000256" key="7">
    <source>
        <dbReference type="ARBA" id="ARBA00022989"/>
    </source>
</evidence>
<dbReference type="OrthoDB" id="263957at2759"/>
<feature type="transmembrane region" description="Helical" evidence="12">
    <location>
        <begin position="85"/>
        <end position="106"/>
    </location>
</feature>
<reference evidence="13" key="1">
    <citation type="submission" date="2021-02" db="EMBL/GenBank/DDBJ databases">
        <title>Genome sequence Cadophora malorum strain M34.</title>
        <authorList>
            <person name="Stefanovic E."/>
            <person name="Vu D."/>
            <person name="Scully C."/>
            <person name="Dijksterhuis J."/>
            <person name="Roader J."/>
            <person name="Houbraken J."/>
        </authorList>
    </citation>
    <scope>NUCLEOTIDE SEQUENCE</scope>
    <source>
        <strain evidence="13">M34</strain>
    </source>
</reference>
<dbReference type="GO" id="GO:0015098">
    <property type="term" value="F:molybdate ion transmembrane transporter activity"/>
    <property type="evidence" value="ECO:0007669"/>
    <property type="project" value="InterPro"/>
</dbReference>
<evidence type="ECO:0000256" key="8">
    <source>
        <dbReference type="ARBA" id="ARBA00023065"/>
    </source>
</evidence>
<dbReference type="Gene3D" id="1.20.1250.20">
    <property type="entry name" value="MFS general substrate transporter like domains"/>
    <property type="match status" value="1"/>
</dbReference>
<feature type="transmembrane region" description="Helical" evidence="12">
    <location>
        <begin position="175"/>
        <end position="196"/>
    </location>
</feature>
<organism evidence="13 14">
    <name type="scientific">Cadophora malorum</name>
    <dbReference type="NCBI Taxonomy" id="108018"/>
    <lineage>
        <taxon>Eukaryota</taxon>
        <taxon>Fungi</taxon>
        <taxon>Dikarya</taxon>
        <taxon>Ascomycota</taxon>
        <taxon>Pezizomycotina</taxon>
        <taxon>Leotiomycetes</taxon>
        <taxon>Helotiales</taxon>
        <taxon>Ploettnerulaceae</taxon>
        <taxon>Cadophora</taxon>
    </lineage>
</organism>
<feature type="transmembrane region" description="Helical" evidence="12">
    <location>
        <begin position="343"/>
        <end position="360"/>
    </location>
</feature>
<keyword evidence="4" id="KW-0813">Transport</keyword>
<keyword evidence="7 12" id="KW-1133">Transmembrane helix</keyword>
<comment type="subcellular location">
    <subcellularLocation>
        <location evidence="2">Cell membrane</location>
        <topology evidence="2">Multi-pass membrane protein</topology>
    </subcellularLocation>
</comment>
<feature type="transmembrane region" description="Helical" evidence="12">
    <location>
        <begin position="113"/>
        <end position="130"/>
    </location>
</feature>
<dbReference type="Proteomes" id="UP000664132">
    <property type="component" value="Unassembled WGS sequence"/>
</dbReference>
<feature type="transmembrane region" description="Helical" evidence="12">
    <location>
        <begin position="6"/>
        <end position="23"/>
    </location>
</feature>
<feature type="transmembrane region" description="Helical" evidence="12">
    <location>
        <begin position="399"/>
        <end position="417"/>
    </location>
</feature>
<dbReference type="InterPro" id="IPR008509">
    <property type="entry name" value="MOT2/MFSD5"/>
</dbReference>
<keyword evidence="9 12" id="KW-0472">Membrane</keyword>
<keyword evidence="5" id="KW-1003">Cell membrane</keyword>
<evidence type="ECO:0000256" key="6">
    <source>
        <dbReference type="ARBA" id="ARBA00022692"/>
    </source>
</evidence>
<evidence type="ECO:0000256" key="12">
    <source>
        <dbReference type="SAM" id="Phobius"/>
    </source>
</evidence>
<evidence type="ECO:0000313" key="14">
    <source>
        <dbReference type="Proteomes" id="UP000664132"/>
    </source>
</evidence>
<keyword evidence="14" id="KW-1185">Reference proteome</keyword>
<evidence type="ECO:0000256" key="2">
    <source>
        <dbReference type="ARBA" id="ARBA00004651"/>
    </source>
</evidence>
<evidence type="ECO:0000256" key="9">
    <source>
        <dbReference type="ARBA" id="ARBA00023136"/>
    </source>
</evidence>
<dbReference type="GO" id="GO:0005886">
    <property type="term" value="C:plasma membrane"/>
    <property type="evidence" value="ECO:0007669"/>
    <property type="project" value="UniProtKB-SubCell"/>
</dbReference>
<feature type="transmembrane region" description="Helical" evidence="12">
    <location>
        <begin position="270"/>
        <end position="290"/>
    </location>
</feature>
<evidence type="ECO:0000256" key="4">
    <source>
        <dbReference type="ARBA" id="ARBA00022448"/>
    </source>
</evidence>
<evidence type="ECO:0000256" key="5">
    <source>
        <dbReference type="ARBA" id="ARBA00022475"/>
    </source>
</evidence>
<dbReference type="EMBL" id="JAFJYH010000340">
    <property type="protein sequence ID" value="KAG4412982.1"/>
    <property type="molecule type" value="Genomic_DNA"/>
</dbReference>
<name>A0A8H7T5U7_9HELO</name>
<feature type="transmembrane region" description="Helical" evidence="12">
    <location>
        <begin position="54"/>
        <end position="73"/>
    </location>
</feature>
<accession>A0A8H7T5U7</accession>
<evidence type="ECO:0000256" key="11">
    <source>
        <dbReference type="ARBA" id="ARBA00032555"/>
    </source>
</evidence>
<feature type="transmembrane region" description="Helical" evidence="12">
    <location>
        <begin position="366"/>
        <end position="387"/>
    </location>
</feature>
<evidence type="ECO:0000256" key="1">
    <source>
        <dbReference type="ARBA" id="ARBA00003019"/>
    </source>
</evidence>
<keyword evidence="8" id="KW-0406">Ion transport</keyword>
<protein>
    <recommendedName>
        <fullName evidence="3">Molybdate-anion transporter</fullName>
    </recommendedName>
    <alternativeName>
        <fullName evidence="10">Major facilitator superfamily domain-containing protein 5</fullName>
    </alternativeName>
    <alternativeName>
        <fullName evidence="11">Molybdate transporter 2 homolog</fullName>
    </alternativeName>
</protein>
<dbReference type="GO" id="GO:0006811">
    <property type="term" value="P:monoatomic ion transport"/>
    <property type="evidence" value="ECO:0007669"/>
    <property type="project" value="UniProtKB-KW"/>
</dbReference>
<evidence type="ECO:0000256" key="3">
    <source>
        <dbReference type="ARBA" id="ARBA00021242"/>
    </source>
</evidence>
<comment type="function">
    <text evidence="1">Mediates high-affinity intracellular uptake of the rare oligo-element molybdenum.</text>
</comment>
<proteinExistence type="predicted"/>
<keyword evidence="6 12" id="KW-0812">Transmembrane</keyword>
<evidence type="ECO:0000313" key="13">
    <source>
        <dbReference type="EMBL" id="KAG4412982.1"/>
    </source>
</evidence>
<feature type="transmembrane region" description="Helical" evidence="12">
    <location>
        <begin position="310"/>
        <end position="331"/>
    </location>
</feature>